<sequence length="287" mass="29085">MNAIKITFSIAAIASAVFAQGYSAVAPSDIYSSTAPVYSAIPAPPAYTSGSAVEDYTTSVAATSAPAVPGYSAIPAPPVYTTAPESTPAVSSVEDYTTSAEETTPAGYSSASETTPVYTTAPASSVEDYTTSAEETTPAGYSSASEVVPASSAPLKCIPRPTTSAVENYTTSAEETTPAPGYTAVSPSSKMKLITALLLAATAVLAQVQEDNQGPKISSGSSSVSNPNINNGVQLQGSFVDSSSSGQNAISNDAGDLFQGAGGFAPFGAFRRRDAIFNSFGELVFPR</sequence>
<reference evidence="3" key="1">
    <citation type="submission" date="2022-07" db="EMBL/GenBank/DDBJ databases">
        <title>Phylogenomic reconstructions and comparative analyses of Kickxellomycotina fungi.</title>
        <authorList>
            <person name="Reynolds N.K."/>
            <person name="Stajich J.E."/>
            <person name="Barry K."/>
            <person name="Grigoriev I.V."/>
            <person name="Crous P."/>
            <person name="Smith M.E."/>
        </authorList>
    </citation>
    <scope>NUCLEOTIDE SEQUENCE</scope>
    <source>
        <strain evidence="3">NRRL 3115</strain>
    </source>
</reference>
<dbReference type="AlphaFoldDB" id="A0A9W8KVW1"/>
<evidence type="ECO:0000256" key="2">
    <source>
        <dbReference type="SAM" id="SignalP"/>
    </source>
</evidence>
<proteinExistence type="predicted"/>
<accession>A0A9W8KVW1</accession>
<feature type="signal peptide" evidence="2">
    <location>
        <begin position="1"/>
        <end position="19"/>
    </location>
</feature>
<evidence type="ECO:0000256" key="1">
    <source>
        <dbReference type="SAM" id="MobiDB-lite"/>
    </source>
</evidence>
<evidence type="ECO:0000313" key="4">
    <source>
        <dbReference type="Proteomes" id="UP001151518"/>
    </source>
</evidence>
<feature type="region of interest" description="Disordered" evidence="1">
    <location>
        <begin position="83"/>
        <end position="145"/>
    </location>
</feature>
<evidence type="ECO:0000313" key="3">
    <source>
        <dbReference type="EMBL" id="KAJ2672051.1"/>
    </source>
</evidence>
<dbReference type="OrthoDB" id="5597573at2759"/>
<feature type="compositionally biased region" description="Polar residues" evidence="1">
    <location>
        <begin position="83"/>
        <end position="135"/>
    </location>
</feature>
<dbReference type="Proteomes" id="UP001151518">
    <property type="component" value="Unassembled WGS sequence"/>
</dbReference>
<feature type="chain" id="PRO_5040770466" evidence="2">
    <location>
        <begin position="20"/>
        <end position="287"/>
    </location>
</feature>
<dbReference type="EMBL" id="JANBTW010000089">
    <property type="protein sequence ID" value="KAJ2672051.1"/>
    <property type="molecule type" value="Genomic_DNA"/>
</dbReference>
<gene>
    <name evidence="3" type="ORF">GGI25_005245</name>
</gene>
<keyword evidence="2" id="KW-0732">Signal</keyword>
<protein>
    <submittedName>
        <fullName evidence="3">Uncharacterized protein</fullName>
    </submittedName>
</protein>
<name>A0A9W8KVW1_9FUNG</name>
<comment type="caution">
    <text evidence="3">The sequence shown here is derived from an EMBL/GenBank/DDBJ whole genome shotgun (WGS) entry which is preliminary data.</text>
</comment>
<organism evidence="3 4">
    <name type="scientific">Coemansia spiralis</name>
    <dbReference type="NCBI Taxonomy" id="417178"/>
    <lineage>
        <taxon>Eukaryota</taxon>
        <taxon>Fungi</taxon>
        <taxon>Fungi incertae sedis</taxon>
        <taxon>Zoopagomycota</taxon>
        <taxon>Kickxellomycotina</taxon>
        <taxon>Kickxellomycetes</taxon>
        <taxon>Kickxellales</taxon>
        <taxon>Kickxellaceae</taxon>
        <taxon>Coemansia</taxon>
    </lineage>
</organism>